<dbReference type="Gramene" id="ONH99475">
    <property type="protein sequence ID" value="ONH99475"/>
    <property type="gene ID" value="PRUPE_6G031900"/>
</dbReference>
<dbReference type="EMBL" id="CM007656">
    <property type="protein sequence ID" value="ONH99475.1"/>
    <property type="molecule type" value="Genomic_DNA"/>
</dbReference>
<sequence>MSKKGLPGLHSEPYMLGSQLSRKCLVFIMVNLFTGPNPNSKQIAIVRIAEQKMHMQILARHPMQHIFASLSPFLFCFF</sequence>
<dbReference type="AlphaFoldDB" id="A0A251NJK5"/>
<name>A0A251NJK5_PRUPE</name>
<protein>
    <submittedName>
        <fullName evidence="1">Uncharacterized protein</fullName>
    </submittedName>
</protein>
<reference evidence="1 2" key="1">
    <citation type="journal article" date="2013" name="Nat. Genet.">
        <title>The high-quality draft genome of peach (Prunus persica) identifies unique patterns of genetic diversity, domestication and genome evolution.</title>
        <authorList>
            <consortium name="International Peach Genome Initiative"/>
            <person name="Verde I."/>
            <person name="Abbott A.G."/>
            <person name="Scalabrin S."/>
            <person name="Jung S."/>
            <person name="Shu S."/>
            <person name="Marroni F."/>
            <person name="Zhebentyayeva T."/>
            <person name="Dettori M.T."/>
            <person name="Grimwood J."/>
            <person name="Cattonaro F."/>
            <person name="Zuccolo A."/>
            <person name="Rossini L."/>
            <person name="Jenkins J."/>
            <person name="Vendramin E."/>
            <person name="Meisel L.A."/>
            <person name="Decroocq V."/>
            <person name="Sosinski B."/>
            <person name="Prochnik S."/>
            <person name="Mitros T."/>
            <person name="Policriti A."/>
            <person name="Cipriani G."/>
            <person name="Dondini L."/>
            <person name="Ficklin S."/>
            <person name="Goodstein D.M."/>
            <person name="Xuan P."/>
            <person name="Del Fabbro C."/>
            <person name="Aramini V."/>
            <person name="Copetti D."/>
            <person name="Gonzalez S."/>
            <person name="Horner D.S."/>
            <person name="Falchi R."/>
            <person name="Lucas S."/>
            <person name="Mica E."/>
            <person name="Maldonado J."/>
            <person name="Lazzari B."/>
            <person name="Bielenberg D."/>
            <person name="Pirona R."/>
            <person name="Miculan M."/>
            <person name="Barakat A."/>
            <person name="Testolin R."/>
            <person name="Stella A."/>
            <person name="Tartarini S."/>
            <person name="Tonutti P."/>
            <person name="Arus P."/>
            <person name="Orellana A."/>
            <person name="Wells C."/>
            <person name="Main D."/>
            <person name="Vizzotto G."/>
            <person name="Silva H."/>
            <person name="Salamini F."/>
            <person name="Schmutz J."/>
            <person name="Morgante M."/>
            <person name="Rokhsar D.S."/>
        </authorList>
    </citation>
    <scope>NUCLEOTIDE SEQUENCE [LARGE SCALE GENOMIC DNA]</scope>
    <source>
        <strain evidence="2">cv. Nemared</strain>
    </source>
</reference>
<evidence type="ECO:0000313" key="2">
    <source>
        <dbReference type="Proteomes" id="UP000006882"/>
    </source>
</evidence>
<evidence type="ECO:0000313" key="1">
    <source>
        <dbReference type="EMBL" id="ONH99475.1"/>
    </source>
</evidence>
<accession>A0A251NJK5</accession>
<proteinExistence type="predicted"/>
<organism evidence="1 2">
    <name type="scientific">Prunus persica</name>
    <name type="common">Peach</name>
    <name type="synonym">Amygdalus persica</name>
    <dbReference type="NCBI Taxonomy" id="3760"/>
    <lineage>
        <taxon>Eukaryota</taxon>
        <taxon>Viridiplantae</taxon>
        <taxon>Streptophyta</taxon>
        <taxon>Embryophyta</taxon>
        <taxon>Tracheophyta</taxon>
        <taxon>Spermatophyta</taxon>
        <taxon>Magnoliopsida</taxon>
        <taxon>eudicotyledons</taxon>
        <taxon>Gunneridae</taxon>
        <taxon>Pentapetalae</taxon>
        <taxon>rosids</taxon>
        <taxon>fabids</taxon>
        <taxon>Rosales</taxon>
        <taxon>Rosaceae</taxon>
        <taxon>Amygdaloideae</taxon>
        <taxon>Amygdaleae</taxon>
        <taxon>Prunus</taxon>
    </lineage>
</organism>
<gene>
    <name evidence="1" type="ORF">PRUPE_6G031900</name>
</gene>
<dbReference type="Proteomes" id="UP000006882">
    <property type="component" value="Chromosome G6"/>
</dbReference>
<keyword evidence="2" id="KW-1185">Reference proteome</keyword>